<keyword evidence="2" id="KW-1185">Reference proteome</keyword>
<evidence type="ECO:0000313" key="1">
    <source>
        <dbReference type="EMBL" id="SFN35912.1"/>
    </source>
</evidence>
<dbReference type="OrthoDB" id="1417969at2"/>
<evidence type="ECO:0000313" key="2">
    <source>
        <dbReference type="Proteomes" id="UP000199036"/>
    </source>
</evidence>
<dbReference type="AlphaFoldDB" id="A0A1I4YD42"/>
<reference evidence="2" key="1">
    <citation type="submission" date="2016-10" db="EMBL/GenBank/DDBJ databases">
        <authorList>
            <person name="Varghese N."/>
            <person name="Submissions S."/>
        </authorList>
    </citation>
    <scope>NUCLEOTIDE SEQUENCE [LARGE SCALE GENOMIC DNA]</scope>
    <source>
        <strain evidence="2">DS-12</strain>
    </source>
</reference>
<gene>
    <name evidence="1" type="ORF">SAMN05421741_104115</name>
</gene>
<sequence length="310" mass="34321">MKKIVGLLLIATSLTACDDGDLVFEKLNFDGKQIQKCPDNQLYFKINDTELLLVDFSDTRDSISGSMLNPAAPLNTKQELATSPTTKIYYRTYDAPIAANAICSLLAPANPKVTSEYTSSPGGRIFYTRIITPVVTETAVNVNYTYTINFENITLSNGTSEIKYATLPYGSYIYDSSKMNFNITNGFDICENGLVGKTSTEIIQIQLPEDFVFPTSNQVQTITLNEANLLSYLIFKEPFTTDTACELPNKPIKETWEVTNGSLQIETTAVTNTAGTVTGYRHSLKLIQAQFKNDETTFTISDRNLGAYNL</sequence>
<proteinExistence type="predicted"/>
<organism evidence="1 2">
    <name type="scientific">Paenimyroides ummariense</name>
    <dbReference type="NCBI Taxonomy" id="913024"/>
    <lineage>
        <taxon>Bacteria</taxon>
        <taxon>Pseudomonadati</taxon>
        <taxon>Bacteroidota</taxon>
        <taxon>Flavobacteriia</taxon>
        <taxon>Flavobacteriales</taxon>
        <taxon>Flavobacteriaceae</taxon>
        <taxon>Paenimyroides</taxon>
    </lineage>
</organism>
<dbReference type="EMBL" id="FOVI01000004">
    <property type="protein sequence ID" value="SFN35912.1"/>
    <property type="molecule type" value="Genomic_DNA"/>
</dbReference>
<name>A0A1I4YD42_9FLAO</name>
<protein>
    <submittedName>
        <fullName evidence="1">Uncharacterized protein</fullName>
    </submittedName>
</protein>
<dbReference type="RefSeq" id="WP_091519842.1">
    <property type="nucleotide sequence ID" value="NZ_FOVI01000004.1"/>
</dbReference>
<dbReference type="Proteomes" id="UP000199036">
    <property type="component" value="Unassembled WGS sequence"/>
</dbReference>
<dbReference type="STRING" id="913024.SAMN05421741_104115"/>
<accession>A0A1I4YD42</accession>
<dbReference type="PROSITE" id="PS51257">
    <property type="entry name" value="PROKAR_LIPOPROTEIN"/>
    <property type="match status" value="1"/>
</dbReference>